<dbReference type="InterPro" id="IPR048627">
    <property type="entry name" value="Sec10_HB"/>
</dbReference>
<feature type="compositionally biased region" description="Polar residues" evidence="5">
    <location>
        <begin position="1151"/>
        <end position="1175"/>
    </location>
</feature>
<feature type="region of interest" description="Disordered" evidence="5">
    <location>
        <begin position="1048"/>
        <end position="1092"/>
    </location>
</feature>
<comment type="similarity">
    <text evidence="1">Belongs to the SEC10 family.</text>
</comment>
<comment type="caution">
    <text evidence="8">The sequence shown here is derived from an EMBL/GenBank/DDBJ whole genome shotgun (WGS) entry which is preliminary data.</text>
</comment>
<feature type="compositionally biased region" description="Polar residues" evidence="5">
    <location>
        <begin position="1056"/>
        <end position="1077"/>
    </location>
</feature>
<feature type="region of interest" description="Disordered" evidence="5">
    <location>
        <begin position="839"/>
        <end position="864"/>
    </location>
</feature>
<evidence type="ECO:0000259" key="7">
    <source>
        <dbReference type="Pfam" id="PF20667"/>
    </source>
</evidence>
<accession>A0A8H6A273</accession>
<evidence type="ECO:0000256" key="2">
    <source>
        <dbReference type="ARBA" id="ARBA00022448"/>
    </source>
</evidence>
<dbReference type="InterPro" id="IPR048625">
    <property type="entry name" value="Sec10_N"/>
</dbReference>
<keyword evidence="9" id="KW-1185">Reference proteome</keyword>
<dbReference type="PANTHER" id="PTHR12100">
    <property type="entry name" value="SEC10"/>
    <property type="match status" value="1"/>
</dbReference>
<dbReference type="InterPro" id="IPR009976">
    <property type="entry name" value="Sec10-like"/>
</dbReference>
<evidence type="ECO:0000313" key="9">
    <source>
        <dbReference type="Proteomes" id="UP000541154"/>
    </source>
</evidence>
<evidence type="ECO:0000256" key="1">
    <source>
        <dbReference type="ARBA" id="ARBA00006572"/>
    </source>
</evidence>
<dbReference type="Pfam" id="PF07393">
    <property type="entry name" value="Sec10_HB"/>
    <property type="match status" value="1"/>
</dbReference>
<gene>
    <name evidence="8" type="primary">SEC10</name>
    <name evidence="8" type="ORF">ETB97_001451</name>
</gene>
<feature type="region of interest" description="Disordered" evidence="5">
    <location>
        <begin position="221"/>
        <end position="251"/>
    </location>
</feature>
<name>A0A8H6A273_PETAA</name>
<dbReference type="PANTHER" id="PTHR12100:SF0">
    <property type="entry name" value="EXOCYST COMPLEX COMPONENT 5"/>
    <property type="match status" value="1"/>
</dbReference>
<feature type="compositionally biased region" description="Basic and acidic residues" evidence="5">
    <location>
        <begin position="1330"/>
        <end position="1340"/>
    </location>
</feature>
<evidence type="ECO:0000256" key="5">
    <source>
        <dbReference type="SAM" id="MobiDB-lite"/>
    </source>
</evidence>
<feature type="region of interest" description="Disordered" evidence="5">
    <location>
        <begin position="1316"/>
        <end position="1351"/>
    </location>
</feature>
<reference evidence="8 9" key="1">
    <citation type="submission" date="2019-04" db="EMBL/GenBank/DDBJ databases">
        <title>Aspergillus burnettii sp. nov., novel species from soil in southeast Queensland.</title>
        <authorList>
            <person name="Gilchrist C.L.M."/>
            <person name="Pitt J.I."/>
            <person name="Lange L."/>
            <person name="Lacey H.J."/>
            <person name="Vuong D."/>
            <person name="Midgley D.J."/>
            <person name="Greenfield P."/>
            <person name="Bradbury M."/>
            <person name="Lacey E."/>
            <person name="Busk P.K."/>
            <person name="Pilgaard B."/>
            <person name="Chooi Y.H."/>
            <person name="Piggott A.M."/>
        </authorList>
    </citation>
    <scope>NUCLEOTIDE SEQUENCE [LARGE SCALE GENOMIC DNA]</scope>
    <source>
        <strain evidence="8 9">FRR 5400</strain>
    </source>
</reference>
<feature type="region of interest" description="Disordered" evidence="5">
    <location>
        <begin position="1123"/>
        <end position="1207"/>
    </location>
</feature>
<feature type="domain" description="Exocyst complex component Sec10-like alpha-helical bundle" evidence="6">
    <location>
        <begin position="205"/>
        <end position="840"/>
    </location>
</feature>
<protein>
    <submittedName>
        <fullName evidence="8">Exocyst complex component 5</fullName>
    </submittedName>
</protein>
<proteinExistence type="inferred from homology"/>
<dbReference type="Pfam" id="PF20667">
    <property type="entry name" value="Sec10_N"/>
    <property type="match status" value="1"/>
</dbReference>
<keyword evidence="4" id="KW-0175">Coiled coil</keyword>
<evidence type="ECO:0000256" key="4">
    <source>
        <dbReference type="ARBA" id="ARBA00023054"/>
    </source>
</evidence>
<keyword evidence="3" id="KW-0268">Exocytosis</keyword>
<dbReference type="EMBL" id="SPNV01000128">
    <property type="protein sequence ID" value="KAF5860501.1"/>
    <property type="molecule type" value="Genomic_DNA"/>
</dbReference>
<feature type="compositionally biased region" description="Gly residues" evidence="5">
    <location>
        <begin position="853"/>
        <end position="863"/>
    </location>
</feature>
<dbReference type="GO" id="GO:0000145">
    <property type="term" value="C:exocyst"/>
    <property type="evidence" value="ECO:0007669"/>
    <property type="project" value="TreeGrafter"/>
</dbReference>
<evidence type="ECO:0000313" key="8">
    <source>
        <dbReference type="EMBL" id="KAF5860501.1"/>
    </source>
</evidence>
<evidence type="ECO:0000256" key="3">
    <source>
        <dbReference type="ARBA" id="ARBA00022483"/>
    </source>
</evidence>
<dbReference type="GO" id="GO:0006893">
    <property type="term" value="P:Golgi to plasma membrane transport"/>
    <property type="evidence" value="ECO:0007669"/>
    <property type="project" value="TreeGrafter"/>
</dbReference>
<dbReference type="GO" id="GO:0006887">
    <property type="term" value="P:exocytosis"/>
    <property type="evidence" value="ECO:0007669"/>
    <property type="project" value="UniProtKB-KW"/>
</dbReference>
<feature type="domain" description="Exocyst complex component Sec10 N-terminal" evidence="7">
    <location>
        <begin position="66"/>
        <end position="196"/>
    </location>
</feature>
<evidence type="ECO:0000259" key="6">
    <source>
        <dbReference type="Pfam" id="PF07393"/>
    </source>
</evidence>
<sequence>MPDSASITSSNPTSRSVFPQCPSFTLEDFSSRDFIVKEFIESLSDSCISNRRSTVGPTGGNQLFDPKPLIRTFEHAQRRLGELSGDLEIRENELSAAARRAEAQHSQNLNTLGRKLKQTIESFQQLDTSLNGAGAGAGLIGSELVGSTGNMAVETGRKLEELDRQRRRALDAHFLLECWDSVSNRGELTLLENLRRSGTGEAKVRSAQIARQLLRISQRLDPKSWDDSGGKTNGPSENGPAEEDKVEETGSIKRNTREIIEKFSETLEKDLLKQFDDFYRKANFEGMKDCATVLQDFNGGSSVIALFVNQHQFFIDRSQLVTEEVGGDPEAWEQLADPDAEPLKVEPSLQSLIDEVKVVVQEESAIIKRAFPYYEQVLGKFLQRVFQQSIQQRLEMVLEKANRVSSLAFLRSLQSSRSFISALVDDLKTHGLTEHPDTISAQTALVLDQQLEDLFVPYFVGSSYIEREKKTLEELCTSLLFKFTTFHARRKKAATTFMASLSKSGTELLSAARDAYINRLESSDYSPTQRRMLLQVAGLRDANDLLKLTDIKLAEEDGLPSISHAKRMLKWLAEGVSRGLELSVSSETPKDMLALLTLLLSVMGEGYIEVCLDAALETATSQESGKMEPDLSYLPAVRNAIGIANLMVMCINTLLIPLATASITVRREMEKKTNLTTMRIEEKVNTIEQKVIDATLTWVNKLLAGQKKNDFRPKEGDNAAWLEKLQTPTCASICTFLTRVHNVIMTSLPPSGSNLQQLLTEMALGIRSLLLEHFKRFAVNGPGGLMVTKDMTQYTDLLRSWDIDEQVKGPSGALDVLLEVGSLFVIGSEALRERVWGGAASSSGCRPRNNTGAGAGRGTGGTGQIEAGLSVQEVRAELSTTLHKDELSVRLSVFGASERMNQPKFGLLCVSAHFAQQLFSNVERLRLAQADRCDGFDHPRRLGRAPRRLPFCALQSSYYLTEAADSPNRNGKRHSRKSFLPGTSHKFREADSLQLAYLAVHADWRCFHSLPPKIQQKLFSKEEQHRFHRTQFEGRISGAAGEALHNRLEKARHCRQQSSETQSSGRKSIATSQSSTLYFDPSDSDSDSNFDTNMDNPFSDRFRWLEDGQDLDLRLDDYHAHVAKSTSSLSPRRQPSFRRKISLNPGILSRKPTSSVSRSKSQALCQSTTSPSLPANTIDRGPRSRPSSRQSQAYIPNPCTSSIDPSAHYYQDPEARLKLRVYLASPHNFDEAIEFGFPALNNKPAICAKRTSAELGAKPHVFTGTFLDEEDEDTSVSGEQYKKRLDVMEDPRSVDLVPPSRQSLLSNREMTLKMTLTRPDLRTESPPAKDPLKLSPEDRINTSSSGSDLWEDEQGLVSKMWRKIRKQKC</sequence>
<feature type="compositionally biased region" description="Polar residues" evidence="5">
    <location>
        <begin position="1124"/>
        <end position="1133"/>
    </location>
</feature>
<organism evidence="8 9">
    <name type="scientific">Petromyces alliaceus</name>
    <name type="common">Aspergillus alliaceus</name>
    <dbReference type="NCBI Taxonomy" id="209559"/>
    <lineage>
        <taxon>Eukaryota</taxon>
        <taxon>Fungi</taxon>
        <taxon>Dikarya</taxon>
        <taxon>Ascomycota</taxon>
        <taxon>Pezizomycotina</taxon>
        <taxon>Eurotiomycetes</taxon>
        <taxon>Eurotiomycetidae</taxon>
        <taxon>Eurotiales</taxon>
        <taxon>Aspergillaceae</taxon>
        <taxon>Aspergillus</taxon>
        <taxon>Aspergillus subgen. Circumdati</taxon>
    </lineage>
</organism>
<keyword evidence="2" id="KW-0813">Transport</keyword>
<dbReference type="Proteomes" id="UP000541154">
    <property type="component" value="Unassembled WGS sequence"/>
</dbReference>